<dbReference type="Pfam" id="PF05495">
    <property type="entry name" value="zf-CHY"/>
    <property type="match status" value="1"/>
</dbReference>
<evidence type="ECO:0000256" key="2">
    <source>
        <dbReference type="ARBA" id="ARBA00022771"/>
    </source>
</evidence>
<dbReference type="InterPro" id="IPR052604">
    <property type="entry name" value="Mito_Tim_assembly_helper"/>
</dbReference>
<sequence>MAHIHGAVVDNQTRCTHYHHLHDIIAIQFKCCHKYYSCYQCHQEFENHDIAVWEKHEFDTLAVLCGVCKTEHTINQYLNTNQCLHCKSLFNEGCKYHYHLYFDYAAVCDKS</sequence>
<dbReference type="PANTHER" id="PTHR28082:SF1">
    <property type="entry name" value="HELPER OF TIM PROTEIN 13"/>
    <property type="match status" value="1"/>
</dbReference>
<keyword evidence="3" id="KW-0862">Zinc</keyword>
<dbReference type="RefSeq" id="WP_379590007.1">
    <property type="nucleotide sequence ID" value="NZ_JBHTKK010000001.1"/>
</dbReference>
<evidence type="ECO:0000313" key="6">
    <source>
        <dbReference type="Proteomes" id="UP001597041"/>
    </source>
</evidence>
<dbReference type="PIRSF" id="PIRSF017292">
    <property type="entry name" value="UCP017292_Znf_CHY"/>
    <property type="match status" value="1"/>
</dbReference>
<proteinExistence type="predicted"/>
<dbReference type="SUPFAM" id="SSF161219">
    <property type="entry name" value="CHY zinc finger-like"/>
    <property type="match status" value="1"/>
</dbReference>
<evidence type="ECO:0000259" key="4">
    <source>
        <dbReference type="PROSITE" id="PS51266"/>
    </source>
</evidence>
<feature type="domain" description="CHY-type" evidence="4">
    <location>
        <begin position="8"/>
        <end position="88"/>
    </location>
</feature>
<protein>
    <submittedName>
        <fullName evidence="5">CHY zinc finger protein</fullName>
    </submittedName>
</protein>
<evidence type="ECO:0000256" key="1">
    <source>
        <dbReference type="ARBA" id="ARBA00022723"/>
    </source>
</evidence>
<dbReference type="InterPro" id="IPR037274">
    <property type="entry name" value="Znf_CHY_sf"/>
</dbReference>
<name>A0ABW3NAM4_9BACI</name>
<dbReference type="InterPro" id="IPR016694">
    <property type="entry name" value="UCP017292"/>
</dbReference>
<keyword evidence="1" id="KW-0479">Metal-binding</keyword>
<dbReference type="Proteomes" id="UP001597041">
    <property type="component" value="Unassembled WGS sequence"/>
</dbReference>
<dbReference type="PROSITE" id="PS51266">
    <property type="entry name" value="ZF_CHY"/>
    <property type="match status" value="1"/>
</dbReference>
<evidence type="ECO:0000256" key="3">
    <source>
        <dbReference type="ARBA" id="ARBA00022833"/>
    </source>
</evidence>
<reference evidence="6" key="1">
    <citation type="journal article" date="2019" name="Int. J. Syst. Evol. Microbiol.">
        <title>The Global Catalogue of Microorganisms (GCM) 10K type strain sequencing project: providing services to taxonomists for standard genome sequencing and annotation.</title>
        <authorList>
            <consortium name="The Broad Institute Genomics Platform"/>
            <consortium name="The Broad Institute Genome Sequencing Center for Infectious Disease"/>
            <person name="Wu L."/>
            <person name="Ma J."/>
        </authorList>
    </citation>
    <scope>NUCLEOTIDE SEQUENCE [LARGE SCALE GENOMIC DNA]</scope>
    <source>
        <strain evidence="6">CCUG 56608</strain>
    </source>
</reference>
<organism evidence="5 6">
    <name type="scientific">Oceanobacillus locisalsi</name>
    <dbReference type="NCBI Taxonomy" id="546107"/>
    <lineage>
        <taxon>Bacteria</taxon>
        <taxon>Bacillati</taxon>
        <taxon>Bacillota</taxon>
        <taxon>Bacilli</taxon>
        <taxon>Bacillales</taxon>
        <taxon>Bacillaceae</taxon>
        <taxon>Oceanobacillus</taxon>
    </lineage>
</organism>
<evidence type="ECO:0000313" key="5">
    <source>
        <dbReference type="EMBL" id="MFD1064576.1"/>
    </source>
</evidence>
<dbReference type="EMBL" id="JBHTKK010000001">
    <property type="protein sequence ID" value="MFD1064576.1"/>
    <property type="molecule type" value="Genomic_DNA"/>
</dbReference>
<dbReference type="PANTHER" id="PTHR28082">
    <property type="entry name" value="ZINC FINGER PROTEIN"/>
    <property type="match status" value="1"/>
</dbReference>
<comment type="caution">
    <text evidence="5">The sequence shown here is derived from an EMBL/GenBank/DDBJ whole genome shotgun (WGS) entry which is preliminary data.</text>
</comment>
<gene>
    <name evidence="5" type="ORF">ACFQ19_00925</name>
</gene>
<keyword evidence="6" id="KW-1185">Reference proteome</keyword>
<accession>A0ABW3NAM4</accession>
<keyword evidence="2" id="KW-0863">Zinc-finger</keyword>
<dbReference type="InterPro" id="IPR008913">
    <property type="entry name" value="Znf_CHY"/>
</dbReference>